<sequence length="207" mass="24001">MEQEIVKVFNEQHEQIGTATRAEAHEKGLWHETFHCWLVNEDYIYFQIRSSQKKDYPGLLDITAAGHLLAVETVESGTREVKEELGLDVDVHEVVKMGMTSCSIVSENMIDNEFCHVYIYPFKHDWESFKLQYEEVAGVVRAKLDEAEAFFLGETATLNIEGYEYFPDGQRAKIVRPVGAAQFVPYRELYVAHVIRFVKDKMFNKRL</sequence>
<gene>
    <name evidence="2" type="ORF">ACZ11_02185</name>
</gene>
<protein>
    <submittedName>
        <fullName evidence="2">NUDIX hydrolase</fullName>
    </submittedName>
</protein>
<organism evidence="2 3">
    <name type="scientific">Lysinibacillus xylanilyticus</name>
    <dbReference type="NCBI Taxonomy" id="582475"/>
    <lineage>
        <taxon>Bacteria</taxon>
        <taxon>Bacillati</taxon>
        <taxon>Bacillota</taxon>
        <taxon>Bacilli</taxon>
        <taxon>Bacillales</taxon>
        <taxon>Bacillaceae</taxon>
        <taxon>Lysinibacillus</taxon>
    </lineage>
</organism>
<dbReference type="RefSeq" id="WP_049663273.1">
    <property type="nucleotide sequence ID" value="NZ_LFXJ01000002.1"/>
</dbReference>
<dbReference type="InterPro" id="IPR000086">
    <property type="entry name" value="NUDIX_hydrolase_dom"/>
</dbReference>
<evidence type="ECO:0000313" key="3">
    <source>
        <dbReference type="Proteomes" id="UP000037326"/>
    </source>
</evidence>
<dbReference type="Gene3D" id="3.90.79.10">
    <property type="entry name" value="Nucleoside Triphosphate Pyrophosphohydrolase"/>
    <property type="match status" value="1"/>
</dbReference>
<dbReference type="PANTHER" id="PTHR10885">
    <property type="entry name" value="ISOPENTENYL-DIPHOSPHATE DELTA-ISOMERASE"/>
    <property type="match status" value="1"/>
</dbReference>
<accession>A0A0K9FI54</accession>
<proteinExistence type="predicted"/>
<evidence type="ECO:0000259" key="1">
    <source>
        <dbReference type="PROSITE" id="PS51462"/>
    </source>
</evidence>
<dbReference type="GeneID" id="96597126"/>
<evidence type="ECO:0000313" key="2">
    <source>
        <dbReference type="EMBL" id="KMY33908.1"/>
    </source>
</evidence>
<dbReference type="PANTHER" id="PTHR10885:SF0">
    <property type="entry name" value="ISOPENTENYL-DIPHOSPHATE DELTA-ISOMERASE"/>
    <property type="match status" value="1"/>
</dbReference>
<dbReference type="OrthoDB" id="9780586at2"/>
<reference evidence="3" key="1">
    <citation type="submission" date="2015-07" db="EMBL/GenBank/DDBJ databases">
        <authorList>
            <consortium name="Consortium for Microbial Forensics and Genomics (microFORGE)"/>
            <person name="Knight B.M."/>
            <person name="Roberts D.P."/>
            <person name="Lin D."/>
            <person name="Hari K."/>
            <person name="Fletcher J."/>
            <person name="Melcher U."/>
            <person name="Blagden T."/>
            <person name="Winegar R.A."/>
        </authorList>
    </citation>
    <scope>NUCLEOTIDE SEQUENCE [LARGE SCALE GENOMIC DNA]</scope>
    <source>
        <strain evidence="3">DSM 23493</strain>
    </source>
</reference>
<dbReference type="PROSITE" id="PS51462">
    <property type="entry name" value="NUDIX"/>
    <property type="match status" value="1"/>
</dbReference>
<comment type="caution">
    <text evidence="2">The sequence shown here is derived from an EMBL/GenBank/DDBJ whole genome shotgun (WGS) entry which is preliminary data.</text>
</comment>
<dbReference type="EMBL" id="LFXJ01000002">
    <property type="protein sequence ID" value="KMY33908.1"/>
    <property type="molecule type" value="Genomic_DNA"/>
</dbReference>
<dbReference type="CDD" id="cd04692">
    <property type="entry name" value="NUDIX_Hydrolase"/>
    <property type="match status" value="1"/>
</dbReference>
<name>A0A0K9FI54_9BACI</name>
<dbReference type="InterPro" id="IPR015797">
    <property type="entry name" value="NUDIX_hydrolase-like_dom_sf"/>
</dbReference>
<dbReference type="PATRIC" id="fig|582475.4.peg.3999"/>
<dbReference type="Proteomes" id="UP000037326">
    <property type="component" value="Unassembled WGS sequence"/>
</dbReference>
<keyword evidence="2" id="KW-0378">Hydrolase</keyword>
<dbReference type="GO" id="GO:0016787">
    <property type="term" value="F:hydrolase activity"/>
    <property type="evidence" value="ECO:0007669"/>
    <property type="project" value="UniProtKB-KW"/>
</dbReference>
<dbReference type="AlphaFoldDB" id="A0A0K9FI54"/>
<dbReference type="SUPFAM" id="SSF55811">
    <property type="entry name" value="Nudix"/>
    <property type="match status" value="1"/>
</dbReference>
<feature type="domain" description="Nudix hydrolase" evidence="1">
    <location>
        <begin position="29"/>
        <end position="168"/>
    </location>
</feature>
<dbReference type="Pfam" id="PF00293">
    <property type="entry name" value="NUDIX"/>
    <property type="match status" value="1"/>
</dbReference>